<evidence type="ECO:0000313" key="3">
    <source>
        <dbReference type="Proteomes" id="UP000033867"/>
    </source>
</evidence>
<proteinExistence type="predicted"/>
<organism evidence="2 3">
    <name type="scientific">Candidatus Magasanikbacteria bacterium GW2011_GWE2_42_7</name>
    <dbReference type="NCBI Taxonomy" id="1619052"/>
    <lineage>
        <taxon>Bacteria</taxon>
        <taxon>Candidatus Magasanikiibacteriota</taxon>
    </lineage>
</organism>
<evidence type="ECO:0000313" key="2">
    <source>
        <dbReference type="EMBL" id="KKS72134.1"/>
    </source>
</evidence>
<protein>
    <submittedName>
        <fullName evidence="2">Transcriptional regulator, TrmB</fullName>
    </submittedName>
</protein>
<dbReference type="AlphaFoldDB" id="A0A0G1BG35"/>
<comment type="caution">
    <text evidence="2">The sequence shown here is derived from an EMBL/GenBank/DDBJ whole genome shotgun (WGS) entry which is preliminary data.</text>
</comment>
<reference evidence="2 3" key="1">
    <citation type="journal article" date="2015" name="Nature">
        <title>rRNA introns, odd ribosomes, and small enigmatic genomes across a large radiation of phyla.</title>
        <authorList>
            <person name="Brown C.T."/>
            <person name="Hug L.A."/>
            <person name="Thomas B.C."/>
            <person name="Sharon I."/>
            <person name="Castelle C.J."/>
            <person name="Singh A."/>
            <person name="Wilkins M.J."/>
            <person name="Williams K.H."/>
            <person name="Banfield J.F."/>
        </authorList>
    </citation>
    <scope>NUCLEOTIDE SEQUENCE [LARGE SCALE GENOMIC DNA]</scope>
</reference>
<dbReference type="InterPro" id="IPR002831">
    <property type="entry name" value="Tscrpt_reg_TrmB_N"/>
</dbReference>
<dbReference type="SUPFAM" id="SSF46785">
    <property type="entry name" value="Winged helix' DNA-binding domain"/>
    <property type="match status" value="1"/>
</dbReference>
<dbReference type="PANTHER" id="PTHR34293:SF1">
    <property type="entry name" value="HTH-TYPE TRANSCRIPTIONAL REGULATOR TRMBL2"/>
    <property type="match status" value="1"/>
</dbReference>
<feature type="domain" description="Transcription regulator TrmB N-terminal" evidence="1">
    <location>
        <begin position="6"/>
        <end position="73"/>
    </location>
</feature>
<dbReference type="PANTHER" id="PTHR34293">
    <property type="entry name" value="HTH-TYPE TRANSCRIPTIONAL REGULATOR TRMBL2"/>
    <property type="match status" value="1"/>
</dbReference>
<sequence>MYSEILQEIGLSPNEAKIYETLLSTGETSATTISLHANVPRRNVYDTLNRLIKKGLVFRIFHTKEHIFQAVNPDKLLEVLKEKEKKLTDVLPILHDLYEQDPPTEAAYIYKGIEGYKNYMRDMVRVGEDTYFLGAKGLWFTPGIEDIFLKEFQKTMQKKNLTYKTLYDPRVKIELPQVLDQVGGTYKFLPEGCATPGVVDVFGDYVVTFTSAGVGNFGEDGTIFVMIHPKLAETYRIWFQMIWDLLPE</sequence>
<name>A0A0G1BG35_9BACT</name>
<dbReference type="Proteomes" id="UP000033867">
    <property type="component" value="Unassembled WGS sequence"/>
</dbReference>
<dbReference type="Gene3D" id="1.10.10.10">
    <property type="entry name" value="Winged helix-like DNA-binding domain superfamily/Winged helix DNA-binding domain"/>
    <property type="match status" value="1"/>
</dbReference>
<dbReference type="InterPro" id="IPR036388">
    <property type="entry name" value="WH-like_DNA-bd_sf"/>
</dbReference>
<evidence type="ECO:0000259" key="1">
    <source>
        <dbReference type="Pfam" id="PF01978"/>
    </source>
</evidence>
<gene>
    <name evidence="2" type="ORF">UV42_C0013G0012</name>
</gene>
<accession>A0A0G1BG35</accession>
<dbReference type="InterPro" id="IPR051797">
    <property type="entry name" value="TrmB-like"/>
</dbReference>
<dbReference type="InterPro" id="IPR036390">
    <property type="entry name" value="WH_DNA-bd_sf"/>
</dbReference>
<dbReference type="EMBL" id="LCEK01000013">
    <property type="protein sequence ID" value="KKS72134.1"/>
    <property type="molecule type" value="Genomic_DNA"/>
</dbReference>
<dbReference type="Pfam" id="PF01978">
    <property type="entry name" value="TrmB"/>
    <property type="match status" value="1"/>
</dbReference>